<comment type="similarity">
    <text evidence="1">Belongs to the four-carbon acid sugar kinase family.</text>
</comment>
<keyword evidence="2" id="KW-0808">Transferase</keyword>
<dbReference type="Gene3D" id="3.40.50.10840">
    <property type="entry name" value="Putative sugar-binding, N-terminal domain"/>
    <property type="match status" value="1"/>
</dbReference>
<dbReference type="GO" id="GO:0005524">
    <property type="term" value="F:ATP binding"/>
    <property type="evidence" value="ECO:0007669"/>
    <property type="project" value="UniProtKB-KW"/>
</dbReference>
<feature type="domain" description="Four-carbon acid sugar kinase N-terminal" evidence="7">
    <location>
        <begin position="12"/>
        <end position="219"/>
    </location>
</feature>
<reference evidence="9 10" key="1">
    <citation type="submission" date="2019-01" db="EMBL/GenBank/DDBJ databases">
        <title>Genome sequences of Streptomyces and Rhizobium isolates collected from root and soil.</title>
        <authorList>
            <person name="Chhettri S."/>
            <person name="Sevigny J.L."/>
            <person name="Sen A."/>
            <person name="Ennis N."/>
            <person name="Tisa L."/>
        </authorList>
    </citation>
    <scope>NUCLEOTIDE SEQUENCE [LARGE SCALE GENOMIC DNA]</scope>
    <source>
        <strain evidence="9 10">San01</strain>
    </source>
</reference>
<evidence type="ECO:0000256" key="3">
    <source>
        <dbReference type="ARBA" id="ARBA00022741"/>
    </source>
</evidence>
<gene>
    <name evidence="9" type="ORF">EOT10_05690</name>
</gene>
<dbReference type="Gene3D" id="3.40.980.20">
    <property type="entry name" value="Four-carbon acid sugar kinase, nucleotide binding domain"/>
    <property type="match status" value="1"/>
</dbReference>
<keyword evidence="10" id="KW-1185">Reference proteome</keyword>
<name>A0A437PZT1_9ACTN</name>
<organism evidence="9 10">
    <name type="scientific">Streptomyces antnestii</name>
    <dbReference type="NCBI Taxonomy" id="2494256"/>
    <lineage>
        <taxon>Bacteria</taxon>
        <taxon>Bacillati</taxon>
        <taxon>Actinomycetota</taxon>
        <taxon>Actinomycetes</taxon>
        <taxon>Kitasatosporales</taxon>
        <taxon>Streptomycetaceae</taxon>
        <taxon>Streptomyces</taxon>
    </lineage>
</organism>
<evidence type="ECO:0000256" key="2">
    <source>
        <dbReference type="ARBA" id="ARBA00022679"/>
    </source>
</evidence>
<dbReference type="InterPro" id="IPR042213">
    <property type="entry name" value="NBD_C_sf"/>
</dbReference>
<keyword evidence="5" id="KW-0067">ATP-binding</keyword>
<accession>A0A437PZT1</accession>
<dbReference type="OrthoDB" id="191465at2"/>
<dbReference type="Pfam" id="PF07005">
    <property type="entry name" value="SBD_N"/>
    <property type="match status" value="1"/>
</dbReference>
<feature type="domain" description="Four-carbon acid sugar kinase nucleotide binding" evidence="8">
    <location>
        <begin position="241"/>
        <end position="382"/>
    </location>
</feature>
<protein>
    <submittedName>
        <fullName evidence="9">Four-carbon acid sugar kinase family protein</fullName>
    </submittedName>
</protein>
<evidence type="ECO:0000313" key="10">
    <source>
        <dbReference type="Proteomes" id="UP000283128"/>
    </source>
</evidence>
<dbReference type="InterPro" id="IPR031475">
    <property type="entry name" value="NBD_C"/>
</dbReference>
<evidence type="ECO:0000259" key="7">
    <source>
        <dbReference type="Pfam" id="PF07005"/>
    </source>
</evidence>
<dbReference type="InterPro" id="IPR010737">
    <property type="entry name" value="4-carb_acid_sugar_kinase_N"/>
</dbReference>
<keyword evidence="3" id="KW-0547">Nucleotide-binding</keyword>
<dbReference type="AlphaFoldDB" id="A0A437PZT1"/>
<dbReference type="GO" id="GO:0016301">
    <property type="term" value="F:kinase activity"/>
    <property type="evidence" value="ECO:0007669"/>
    <property type="project" value="UniProtKB-KW"/>
</dbReference>
<evidence type="ECO:0000256" key="4">
    <source>
        <dbReference type="ARBA" id="ARBA00022777"/>
    </source>
</evidence>
<dbReference type="SUPFAM" id="SSF142764">
    <property type="entry name" value="YgbK-like"/>
    <property type="match status" value="1"/>
</dbReference>
<dbReference type="RefSeq" id="WP_127826940.1">
    <property type="nucleotide sequence ID" value="NZ_RZYA01000002.1"/>
</dbReference>
<dbReference type="InterPro" id="IPR037051">
    <property type="entry name" value="4-carb_acid_sugar_kinase_N_sf"/>
</dbReference>
<keyword evidence="6" id="KW-0119">Carbohydrate metabolism</keyword>
<dbReference type="Pfam" id="PF17042">
    <property type="entry name" value="NBD_C"/>
    <property type="match status" value="1"/>
</dbReference>
<sequence>MDHRNDSSPSVAVLADDLTSAADGAAPFRRTGHRARILLRDDASERDESAAGVTALDLAGRLLDVAEAAARTRRAARTHAGSDLLLKTVDSTLRGHIAAEIRAAYEGSGRRAALIAPAFPAEGRTTVRGVQRVRGVPVHASEFGRDPVHPAHCSDLAELLPEAVLVDAGRADELPAAIDKGGLIVCSAVTDGDLDRIVDAVDAVDDVLWIGSPGLAAALAARYARPEAMPVPELVPATRPLVVVGSANPATRRQLGNLRAELGSAGVTVATGDPGASVAELSAADARILTLRTPDERHTTATANTLTRHLAEVTRTLVAAGTVDALVLTGGETAAHVLGQLDVAGIELTDEPEPGVARGVLLGSRNIPVLIKAGGFGDDDLLLRLCALAAGAGRSQGEG</sequence>
<proteinExistence type="inferred from homology"/>
<comment type="caution">
    <text evidence="9">The sequence shown here is derived from an EMBL/GenBank/DDBJ whole genome shotgun (WGS) entry which is preliminary data.</text>
</comment>
<evidence type="ECO:0000256" key="6">
    <source>
        <dbReference type="ARBA" id="ARBA00023277"/>
    </source>
</evidence>
<evidence type="ECO:0000259" key="8">
    <source>
        <dbReference type="Pfam" id="PF17042"/>
    </source>
</evidence>
<dbReference type="Proteomes" id="UP000283128">
    <property type="component" value="Unassembled WGS sequence"/>
</dbReference>
<dbReference type="EMBL" id="RZYA01000002">
    <property type="protein sequence ID" value="RVU27784.1"/>
    <property type="molecule type" value="Genomic_DNA"/>
</dbReference>
<evidence type="ECO:0000313" key="9">
    <source>
        <dbReference type="EMBL" id="RVU27784.1"/>
    </source>
</evidence>
<evidence type="ECO:0000256" key="5">
    <source>
        <dbReference type="ARBA" id="ARBA00022840"/>
    </source>
</evidence>
<keyword evidence="4 9" id="KW-0418">Kinase</keyword>
<evidence type="ECO:0000256" key="1">
    <source>
        <dbReference type="ARBA" id="ARBA00005715"/>
    </source>
</evidence>